<evidence type="ECO:0000313" key="2">
    <source>
        <dbReference type="Proteomes" id="UP001527181"/>
    </source>
</evidence>
<dbReference type="Pfam" id="PF05139">
    <property type="entry name" value="Erythro_esteras"/>
    <property type="match status" value="1"/>
</dbReference>
<dbReference type="RefSeq" id="WP_268599049.1">
    <property type="nucleotide sequence ID" value="NZ_JAMDNP010000005.1"/>
</dbReference>
<dbReference type="PANTHER" id="PTHR31299">
    <property type="entry name" value="ESTERASE, PUTATIVE (AFU_ORTHOLOGUE AFUA_1G05850)-RELATED"/>
    <property type="match status" value="1"/>
</dbReference>
<accession>A0ABT4GRS7</accession>
<dbReference type="SUPFAM" id="SSF159501">
    <property type="entry name" value="EreA/ChaN-like"/>
    <property type="match status" value="1"/>
</dbReference>
<sequence>MKSQKLNWKRQSMSLALASVIALSTLLSFGVVPVYGQASADKQDAQLDQARTSSQTRDDWKKWLNDNAFSIQSIQPEQTGLDAYIVPEKFTDLEALRPLLQDKRIVYLGESSHGAAQYNSAKTRLIQYLHQELGFNVIAFETNLGNAAGAYGNVSSQSPISTMKDSIFRIWRAQETVPLFQYIQETKRTKKPLTLAGFDMQAQGIMFSADWLGNVKLAKQFRETELALSEWAKSLDLEGYQKVKPRYLKLYEQVKTAIPKREQALRKQFPDNPHIVQLVERAIDNRIQIVREYMELTIKANPYMEGKSLDYMSMIQSWEYRDQMMAENLVWLADHVYKNEKIIVWAHNGHISKAHSKEFGITLPLRNMGEIMQTTKYKDQGYVMGLFLGKGKNAHVTREIFDVLPPMPHSVEEIMSSFGKSFSFIDMSHAPAVPGTTWMLQPLTSYVTGISPISSIPREQYDGILFINEVTPPTYLEK</sequence>
<dbReference type="InterPro" id="IPR007815">
    <property type="entry name" value="Emycin_Estase"/>
</dbReference>
<proteinExistence type="predicted"/>
<dbReference type="EMBL" id="JAMDNP010000005">
    <property type="protein sequence ID" value="MCY9759406.1"/>
    <property type="molecule type" value="Genomic_DNA"/>
</dbReference>
<name>A0ABT4GRS7_PAEAL</name>
<dbReference type="Proteomes" id="UP001527181">
    <property type="component" value="Unassembled WGS sequence"/>
</dbReference>
<dbReference type="InterPro" id="IPR052036">
    <property type="entry name" value="Hydrolase/PRTase-associated"/>
</dbReference>
<evidence type="ECO:0000313" key="1">
    <source>
        <dbReference type="EMBL" id="MCY9759406.1"/>
    </source>
</evidence>
<gene>
    <name evidence="1" type="ORF">M5X12_02350</name>
</gene>
<dbReference type="CDD" id="cd14728">
    <property type="entry name" value="Ere-like"/>
    <property type="match status" value="1"/>
</dbReference>
<organism evidence="1 2">
    <name type="scientific">Paenibacillus alvei</name>
    <name type="common">Bacillus alvei</name>
    <dbReference type="NCBI Taxonomy" id="44250"/>
    <lineage>
        <taxon>Bacteria</taxon>
        <taxon>Bacillati</taxon>
        <taxon>Bacillota</taxon>
        <taxon>Bacilli</taxon>
        <taxon>Bacillales</taxon>
        <taxon>Paenibacillaceae</taxon>
        <taxon>Paenibacillus</taxon>
    </lineage>
</organism>
<reference evidence="1 2" key="1">
    <citation type="submission" date="2022-05" db="EMBL/GenBank/DDBJ databases">
        <title>Genome Sequencing of Bee-Associated Microbes.</title>
        <authorList>
            <person name="Dunlap C."/>
        </authorList>
    </citation>
    <scope>NUCLEOTIDE SEQUENCE [LARGE SCALE GENOMIC DNA]</scope>
    <source>
        <strain evidence="1 2">NRRL B-04010</strain>
    </source>
</reference>
<keyword evidence="2" id="KW-1185">Reference proteome</keyword>
<comment type="caution">
    <text evidence="1">The sequence shown here is derived from an EMBL/GenBank/DDBJ whole genome shotgun (WGS) entry which is preliminary data.</text>
</comment>
<dbReference type="Gene3D" id="3.40.1660.10">
    <property type="entry name" value="EreA-like (biosynthetic domain)"/>
    <property type="match status" value="2"/>
</dbReference>
<dbReference type="PANTHER" id="PTHR31299:SF0">
    <property type="entry name" value="ESTERASE, PUTATIVE (AFU_ORTHOLOGUE AFUA_1G05850)-RELATED"/>
    <property type="match status" value="1"/>
</dbReference>
<protein>
    <submittedName>
        <fullName evidence="1">Erythromycin esterase family protein</fullName>
    </submittedName>
</protein>